<comment type="caution">
    <text evidence="1">The sequence shown here is derived from an EMBL/GenBank/DDBJ whole genome shotgun (WGS) entry which is preliminary data.</text>
</comment>
<proteinExistence type="predicted"/>
<sequence length="306" mass="33847">MTTNQPVSAVLLAIPDLPESRRAKKRELDRRAQRAARERNKNRIAYLEATIQAMSENEQNGKIAGLMSQLSDMTRQRDNLVRTLSSMETTIQIDREINEVEDPPMDQATQTLSSPSQSQNWLSGCRVSDAFSLDMADVAVEFSTPGTMTMAWSLPVHDTAGSGIATETDLPTYVPAQSSLTLARHPSIQPLPNPLLSHSGGSSVILPEPGAVCECSFSIQDPESPIAFTKSIWRSANEALSGCDMLQEYVKHGRAMVDDFPPRVIIEGWEAVERLRELPPLCERLRRIDTLQFSNCPDTERLAILG</sequence>
<evidence type="ECO:0008006" key="3">
    <source>
        <dbReference type="Google" id="ProtNLM"/>
    </source>
</evidence>
<dbReference type="EMBL" id="BQXU01000006">
    <property type="protein sequence ID" value="GKT42917.1"/>
    <property type="molecule type" value="Genomic_DNA"/>
</dbReference>
<dbReference type="GeneID" id="73323900"/>
<protein>
    <recommendedName>
        <fullName evidence="3">BZIP domain-containing protein</fullName>
    </recommendedName>
</protein>
<accession>A0AA37L6U1</accession>
<evidence type="ECO:0000313" key="1">
    <source>
        <dbReference type="EMBL" id="GKT42917.1"/>
    </source>
</evidence>
<dbReference type="Proteomes" id="UP001055115">
    <property type="component" value="Unassembled WGS sequence"/>
</dbReference>
<organism evidence="1 2">
    <name type="scientific">Colletotrichum spaethianum</name>
    <dbReference type="NCBI Taxonomy" id="700344"/>
    <lineage>
        <taxon>Eukaryota</taxon>
        <taxon>Fungi</taxon>
        <taxon>Dikarya</taxon>
        <taxon>Ascomycota</taxon>
        <taxon>Pezizomycotina</taxon>
        <taxon>Sordariomycetes</taxon>
        <taxon>Hypocreomycetidae</taxon>
        <taxon>Glomerellales</taxon>
        <taxon>Glomerellaceae</taxon>
        <taxon>Colletotrichum</taxon>
        <taxon>Colletotrichum spaethianum species complex</taxon>
    </lineage>
</organism>
<keyword evidence="2" id="KW-1185">Reference proteome</keyword>
<dbReference type="PANTHER" id="PTHR37012">
    <property type="entry name" value="B-ZIP TRANSCRIPTION FACTOR (EUROFUNG)-RELATED"/>
    <property type="match status" value="1"/>
</dbReference>
<dbReference type="AlphaFoldDB" id="A0AA37L6U1"/>
<dbReference type="PANTHER" id="PTHR37012:SF7">
    <property type="entry name" value="B-ZIP TRANSCRIPTION FACTOR (EUROFUNG)-RELATED"/>
    <property type="match status" value="1"/>
</dbReference>
<dbReference type="RefSeq" id="XP_049125267.1">
    <property type="nucleotide sequence ID" value="XM_049269310.1"/>
</dbReference>
<gene>
    <name evidence="1" type="ORF">ColSpa_03098</name>
</gene>
<name>A0AA37L6U1_9PEZI</name>
<evidence type="ECO:0000313" key="2">
    <source>
        <dbReference type="Proteomes" id="UP001055115"/>
    </source>
</evidence>
<reference evidence="1 2" key="1">
    <citation type="submission" date="2022-03" db="EMBL/GenBank/DDBJ databases">
        <title>Genome data of Colletotrichum spp.</title>
        <authorList>
            <person name="Utami Y.D."/>
            <person name="Hiruma K."/>
        </authorList>
    </citation>
    <scope>NUCLEOTIDE SEQUENCE [LARGE SCALE GENOMIC DNA]</scope>
    <source>
        <strain evidence="1 2">MAFF 239500</strain>
    </source>
</reference>